<keyword evidence="4" id="KW-0597">Phosphoprotein</keyword>
<evidence type="ECO:0000256" key="5">
    <source>
        <dbReference type="ARBA" id="ARBA00022679"/>
    </source>
</evidence>
<dbReference type="STRING" id="499555.BJL86_2276"/>
<comment type="subcellular location">
    <subcellularLocation>
        <location evidence="2">Cell membrane</location>
    </subcellularLocation>
</comment>
<evidence type="ECO:0000256" key="11">
    <source>
        <dbReference type="SAM" id="MobiDB-lite"/>
    </source>
</evidence>
<accession>A0A173LQR3</accession>
<proteinExistence type="predicted"/>
<dbReference type="AlphaFoldDB" id="A0A173LQR3"/>
<dbReference type="SMART" id="SM00388">
    <property type="entry name" value="HisKA"/>
    <property type="match status" value="1"/>
</dbReference>
<keyword evidence="8 12" id="KW-1133">Transmembrane helix</keyword>
<keyword evidence="7 15" id="KW-0418">Kinase</keyword>
<dbReference type="Proteomes" id="UP000186104">
    <property type="component" value="Chromosome"/>
</dbReference>
<comment type="catalytic activity">
    <reaction evidence="1">
        <text>ATP + protein L-histidine = ADP + protein N-phospho-L-histidine.</text>
        <dbReference type="EC" id="2.7.13.3"/>
    </reaction>
</comment>
<dbReference type="InterPro" id="IPR003660">
    <property type="entry name" value="HAMP_dom"/>
</dbReference>
<dbReference type="SUPFAM" id="SSF47384">
    <property type="entry name" value="Homodimeric domain of signal transducing histidine kinase"/>
    <property type="match status" value="1"/>
</dbReference>
<evidence type="ECO:0000256" key="12">
    <source>
        <dbReference type="SAM" id="Phobius"/>
    </source>
</evidence>
<name>A0A173LQR3_9ACTN</name>
<evidence type="ECO:0000256" key="3">
    <source>
        <dbReference type="ARBA" id="ARBA00012438"/>
    </source>
</evidence>
<dbReference type="InterPro" id="IPR036097">
    <property type="entry name" value="HisK_dim/P_sf"/>
</dbReference>
<dbReference type="InterPro" id="IPR036890">
    <property type="entry name" value="HATPase_C_sf"/>
</dbReference>
<evidence type="ECO:0000256" key="4">
    <source>
        <dbReference type="ARBA" id="ARBA00022553"/>
    </source>
</evidence>
<keyword evidence="16" id="KW-1185">Reference proteome</keyword>
<feature type="domain" description="HAMP" evidence="14">
    <location>
        <begin position="270"/>
        <end position="322"/>
    </location>
</feature>
<keyword evidence="10 12" id="KW-0472">Membrane</keyword>
<dbReference type="SMART" id="SM00387">
    <property type="entry name" value="HATPase_c"/>
    <property type="match status" value="1"/>
</dbReference>
<dbReference type="CDD" id="cd00075">
    <property type="entry name" value="HATPase"/>
    <property type="match status" value="1"/>
</dbReference>
<dbReference type="SUPFAM" id="SSF158472">
    <property type="entry name" value="HAMP domain-like"/>
    <property type="match status" value="1"/>
</dbReference>
<evidence type="ECO:0000313" key="16">
    <source>
        <dbReference type="Proteomes" id="UP000186104"/>
    </source>
</evidence>
<dbReference type="KEGG" id="dtm:BJL86_2276"/>
<evidence type="ECO:0000313" key="15">
    <source>
        <dbReference type="EMBL" id="ANI93040.1"/>
    </source>
</evidence>
<keyword evidence="6 12" id="KW-0812">Transmembrane</keyword>
<dbReference type="InterPro" id="IPR003661">
    <property type="entry name" value="HisK_dim/P_dom"/>
</dbReference>
<dbReference type="Gene3D" id="6.10.340.10">
    <property type="match status" value="1"/>
</dbReference>
<dbReference type="PANTHER" id="PTHR45436">
    <property type="entry name" value="SENSOR HISTIDINE KINASE YKOH"/>
    <property type="match status" value="1"/>
</dbReference>
<dbReference type="CDD" id="cd00082">
    <property type="entry name" value="HisKA"/>
    <property type="match status" value="1"/>
</dbReference>
<organism evidence="15 16">
    <name type="scientific">Dietzia timorensis</name>
    <dbReference type="NCBI Taxonomy" id="499555"/>
    <lineage>
        <taxon>Bacteria</taxon>
        <taxon>Bacillati</taxon>
        <taxon>Actinomycetota</taxon>
        <taxon>Actinomycetes</taxon>
        <taxon>Mycobacteriales</taxon>
        <taxon>Dietziaceae</taxon>
        <taxon>Dietzia</taxon>
    </lineage>
</organism>
<dbReference type="Pfam" id="PF02518">
    <property type="entry name" value="HATPase_c"/>
    <property type="match status" value="1"/>
</dbReference>
<evidence type="ECO:0000259" key="14">
    <source>
        <dbReference type="PROSITE" id="PS50885"/>
    </source>
</evidence>
<dbReference type="InterPro" id="IPR004358">
    <property type="entry name" value="Sig_transdc_His_kin-like_C"/>
</dbReference>
<dbReference type="PROSITE" id="PS50109">
    <property type="entry name" value="HIS_KIN"/>
    <property type="match status" value="1"/>
</dbReference>
<dbReference type="PROSITE" id="PS50885">
    <property type="entry name" value="HAMP"/>
    <property type="match status" value="1"/>
</dbReference>
<evidence type="ECO:0000259" key="13">
    <source>
        <dbReference type="PROSITE" id="PS50109"/>
    </source>
</evidence>
<reference evidence="15 16" key="1">
    <citation type="submission" date="2016-06" db="EMBL/GenBank/DDBJ databases">
        <title>Complete genome sequence of a saline-alkali tolerant type strain Dietzia timorensis ID05-A0528T.</title>
        <authorList>
            <person name="Wu X."/>
        </authorList>
    </citation>
    <scope>NUCLEOTIDE SEQUENCE [LARGE SCALE GENOMIC DNA]</scope>
    <source>
        <strain evidence="15 16">ID05-A0528</strain>
    </source>
</reference>
<keyword evidence="5" id="KW-0808">Transferase</keyword>
<dbReference type="EMBL" id="CP015961">
    <property type="protein sequence ID" value="ANI93040.1"/>
    <property type="molecule type" value="Genomic_DNA"/>
</dbReference>
<dbReference type="InterPro" id="IPR005467">
    <property type="entry name" value="His_kinase_dom"/>
</dbReference>
<keyword evidence="9" id="KW-0902">Two-component regulatory system</keyword>
<dbReference type="SMART" id="SM00304">
    <property type="entry name" value="HAMP"/>
    <property type="match status" value="1"/>
</dbReference>
<evidence type="ECO:0000256" key="8">
    <source>
        <dbReference type="ARBA" id="ARBA00022989"/>
    </source>
</evidence>
<protein>
    <recommendedName>
        <fullName evidence="3">histidine kinase</fullName>
        <ecNumber evidence="3">2.7.13.3</ecNumber>
    </recommendedName>
</protein>
<feature type="region of interest" description="Disordered" evidence="11">
    <location>
        <begin position="1"/>
        <end position="91"/>
    </location>
</feature>
<evidence type="ECO:0000256" key="7">
    <source>
        <dbReference type="ARBA" id="ARBA00022777"/>
    </source>
</evidence>
<feature type="transmembrane region" description="Helical" evidence="12">
    <location>
        <begin position="246"/>
        <end position="268"/>
    </location>
</feature>
<dbReference type="EC" id="2.7.13.3" evidence="3"/>
<feature type="region of interest" description="Disordered" evidence="11">
    <location>
        <begin position="540"/>
        <end position="589"/>
    </location>
</feature>
<dbReference type="Pfam" id="PF00672">
    <property type="entry name" value="HAMP"/>
    <property type="match status" value="1"/>
</dbReference>
<dbReference type="PANTHER" id="PTHR45436:SF5">
    <property type="entry name" value="SENSOR HISTIDINE KINASE TRCS"/>
    <property type="match status" value="1"/>
</dbReference>
<dbReference type="CDD" id="cd06225">
    <property type="entry name" value="HAMP"/>
    <property type="match status" value="1"/>
</dbReference>
<dbReference type="GO" id="GO:0005886">
    <property type="term" value="C:plasma membrane"/>
    <property type="evidence" value="ECO:0007669"/>
    <property type="project" value="UniProtKB-SubCell"/>
</dbReference>
<evidence type="ECO:0000256" key="9">
    <source>
        <dbReference type="ARBA" id="ARBA00023012"/>
    </source>
</evidence>
<dbReference type="Pfam" id="PF00512">
    <property type="entry name" value="HisKA"/>
    <property type="match status" value="1"/>
</dbReference>
<dbReference type="InterPro" id="IPR003594">
    <property type="entry name" value="HATPase_dom"/>
</dbReference>
<evidence type="ECO:0000256" key="2">
    <source>
        <dbReference type="ARBA" id="ARBA00004236"/>
    </source>
</evidence>
<dbReference type="SUPFAM" id="SSF55874">
    <property type="entry name" value="ATPase domain of HSP90 chaperone/DNA topoisomerase II/histidine kinase"/>
    <property type="match status" value="1"/>
</dbReference>
<dbReference type="InterPro" id="IPR050428">
    <property type="entry name" value="TCS_sensor_his_kinase"/>
</dbReference>
<evidence type="ECO:0000256" key="6">
    <source>
        <dbReference type="ARBA" id="ARBA00022692"/>
    </source>
</evidence>
<feature type="transmembrane region" description="Helical" evidence="12">
    <location>
        <begin position="100"/>
        <end position="123"/>
    </location>
</feature>
<dbReference type="Gene3D" id="1.10.287.130">
    <property type="match status" value="1"/>
</dbReference>
<feature type="domain" description="Histidine kinase" evidence="13">
    <location>
        <begin position="330"/>
        <end position="545"/>
    </location>
</feature>
<feature type="compositionally biased region" description="Polar residues" evidence="11">
    <location>
        <begin position="544"/>
        <end position="566"/>
    </location>
</feature>
<dbReference type="PRINTS" id="PR00344">
    <property type="entry name" value="BCTRLSENSOR"/>
</dbReference>
<dbReference type="GO" id="GO:0000155">
    <property type="term" value="F:phosphorelay sensor kinase activity"/>
    <property type="evidence" value="ECO:0007669"/>
    <property type="project" value="InterPro"/>
</dbReference>
<sequence>MLGLPGRRNRKKAAPGGPGAPEPRRIEPTGAAQPSGTPQPLGSPGHSAESSRQEPGTGHHPVDDGGVPVLPEPGVSESATMPQAAKLRAKSAPMSLRRRVALLAATTVGVAVALMTVAAYFVVTNALVDNASKRLERQAVTMLQLGAADTANTQPRTWIAALTTFNPDLEPIVITRDGLTYGPYRDDPYRLPFQIGEAEHKVYDREVSSSMRTAEGKQIIAVANRDGSTLILAQDLGPTREVLNRLAIVLSIVGALGIILAAAAGTAVGRTGLAPVGRLTRAVERVARTDDLRPIPVAGDDELARLTYAFNQMLIALQESRERQSRLVADAGHELKTPLTSLRTNAELLIAANRPDAPDIPEEDRRDLEKDVVAQIEELSTLVGDLVDLARQDAGAETIELINLADTLGASMERVRRRRQNVEFDVQKVDWYLYGDDSAWERALLNLCDNAAKWSPSGGTVTVRMSASDNLLTLDVADQGPGIPEADRELVFERFYRATESRTMPGSGLGLAIVRQVVVKHGGTIEAREAPGGGALLHMELPGTPTSPEESNLSDAATGQAIQTDAKTVPIKRGSGRGRNGKTPPSTGR</sequence>
<evidence type="ECO:0000256" key="10">
    <source>
        <dbReference type="ARBA" id="ARBA00023136"/>
    </source>
</evidence>
<gene>
    <name evidence="15" type="ORF">BJL86_2276</name>
</gene>
<dbReference type="Gene3D" id="3.30.565.10">
    <property type="entry name" value="Histidine kinase-like ATPase, C-terminal domain"/>
    <property type="match status" value="1"/>
</dbReference>
<evidence type="ECO:0000256" key="1">
    <source>
        <dbReference type="ARBA" id="ARBA00000085"/>
    </source>
</evidence>